<evidence type="ECO:0008006" key="6">
    <source>
        <dbReference type="Google" id="ProtNLM"/>
    </source>
</evidence>
<evidence type="ECO:0000259" key="2">
    <source>
        <dbReference type="PROSITE" id="PS50828"/>
    </source>
</evidence>
<accession>A0AAD8A310</accession>
<feature type="compositionally biased region" description="Basic and acidic residues" evidence="1">
    <location>
        <begin position="520"/>
        <end position="535"/>
    </location>
</feature>
<feature type="region of interest" description="Disordered" evidence="1">
    <location>
        <begin position="932"/>
        <end position="980"/>
    </location>
</feature>
<feature type="compositionally biased region" description="Basic and acidic residues" evidence="1">
    <location>
        <begin position="1"/>
        <end position="10"/>
    </location>
</feature>
<dbReference type="InterPro" id="IPR052772">
    <property type="entry name" value="Endo/PolyKinase_Domain-Protein"/>
</dbReference>
<dbReference type="Pfam" id="PF13671">
    <property type="entry name" value="AAA_33"/>
    <property type="match status" value="1"/>
</dbReference>
<dbReference type="Gene3D" id="3.30.1370.110">
    <property type="match status" value="1"/>
</dbReference>
<dbReference type="GO" id="GO:0004519">
    <property type="term" value="F:endonuclease activity"/>
    <property type="evidence" value="ECO:0007669"/>
    <property type="project" value="TreeGrafter"/>
</dbReference>
<dbReference type="GO" id="GO:0005634">
    <property type="term" value="C:nucleus"/>
    <property type="evidence" value="ECO:0007669"/>
    <property type="project" value="TreeGrafter"/>
</dbReference>
<feature type="compositionally biased region" description="Acidic residues" evidence="1">
    <location>
        <begin position="536"/>
        <end position="568"/>
    </location>
</feature>
<dbReference type="InterPro" id="IPR027417">
    <property type="entry name" value="P-loop_NTPase"/>
</dbReference>
<dbReference type="CDD" id="cd14279">
    <property type="entry name" value="CUE"/>
    <property type="match status" value="1"/>
</dbReference>
<dbReference type="PANTHER" id="PTHR46535">
    <property type="entry name" value="NEDD4-BINDING PROTEIN 2"/>
    <property type="match status" value="1"/>
</dbReference>
<evidence type="ECO:0000259" key="3">
    <source>
        <dbReference type="PROSITE" id="PS51140"/>
    </source>
</evidence>
<sequence>MISNDAEIRNSRYQTDLPASSNRRIDVPELPLQPQVKFKNVLSREINVPELPMQAKPKKGKTPPRQHVYATSNLPNKSTHAPSPGLASIKVAYRSGNNNFDESDSDADVVVEEEKEYDMSAGNAAFSMMNIPYQVPAQFMTPVVPLQTRSQRKLNLRAQSSRTSMKAAMTKLPTIKPPTNITKPALNISKSGAISSNNLLQQKPVKVLTVVEKVHKYIEEGTRIMILMRGAPGSGKSFLAKHIIEHSMGKKTDYSKHVFSTDDYFVLLGRFMPKMLSAAHEWNKKRVCAAVEHKLSPIFVDNTNTEVWEMEPYAVLAVQHGYILELLEPFTPWRYQESKLVRKNIHEVPLQQIKNMLSRFERNLTGPKLIAKLRLKYSPNNKPPQPAANSPTKCKEKRKKKPPQPESDSAGAAALVTPVSSKPKKRTRRRKRSKNLAQSDQVPEQSNTIKSDAQQPDDIKKMMDTLALIAKQHAEKNRELHSAGISSAELKNRTSIKDILFSPEMSILPIEMQNTSRMLSNKDLENSFSEGRGKEEEDYDDDNEVDDSDDDDEEDEKEEDEEEEEETDSCMAKVPEWMMSDEDWEYQSDVSEESDMKINEENELSKNSQQCMEYILISDNSEWIYQKDHSNEKQSNEENLIDLSKLQEQKMFIPQAVSEISYCSTKFGVATELEKQNISVPEKFRTTDVTIKISSELLSGDIVNESQEKEHVNSVLPNATRSQEQDLDVIHQQATDEYDFQSDNEIQIDEANGIGINEETKNSGDISLPQRERQIDNEIQIDEANGIGELCANVKNEYKKLENAREFGVATELEKQNISVPEKFRTTDVTIKISSELLSGDIVNESQEKEHVNSVLPNATRSQEQDLDVIHQQATDEDDFQSAVSSETSDDKDKKEQKLEKVPITTKPLPTYDLLSWVMKCNDKEVTADEWEQNTVKDMKKSESSLEPRPARDQRSPRKNLKPIRQIPEKEETEMSVPPECASWTTVTEPTVTWENLIMKTEDNVKDSLKNQVEPQPQRSLFASAETNSSARLLTPDDFIQANIPESENTFELLDTSKSKEKVDNSSNTNHWDFALVSDINKNEDMVEFVEGLKVLTAHSLNINNDTVSSKTVNQHIPLKLMLDKGSMTSDEDDIAMALLVSAREMDAAKKQDFEQLVTMFPFVSQDDLMELFEKCNCNLNWAIDLLLESKLEDYEPLVLPVAQNKTIKLGDVRKNEEKTSLKENIPVFETEIDETAKKLWHEEVKRYIEENIDLGMCSKKNQRSNIQHTLRIKKMRRGEMMDMGEVTTKPIEYFPDSNQNISENILGAIGSEQLEDRAQFEGGAQMTEQFENEAVAAEHEEEEMIPAQLGIGFINQLSEKFGNLIPVYPEDVPSVVNIPLSLARQIHFYIIESQLRVLENQQKQTAKMMQEDEELARKLQEQEHNAKVPNFQEIMDMELALAECRSYQNDEKVSKEDFATKIKKQKLFEMFPELDRGALMSVFEINGYCFDQTVNTVLATMGEEGETVKTVWAPEAFKRLKEEVEPRNKIEETAAVAANKLNKEAFEQADSKAASMILVANELNHDSFTLDLHNLRVSEALHSLDVFLDMHIAMMDPEHNEYVFLITGRGIHSKDGKSRIRPAVEKRLAQRKIKWWPENPGFLRVAISGSTMMSSAVKK</sequence>
<keyword evidence="5" id="KW-1185">Reference proteome</keyword>
<feature type="domain" description="CUE" evidence="3">
    <location>
        <begin position="1149"/>
        <end position="1194"/>
    </location>
</feature>
<dbReference type="InterPro" id="IPR056718">
    <property type="entry name" value="DUF7816"/>
</dbReference>
<dbReference type="SUPFAM" id="SSF52540">
    <property type="entry name" value="P-loop containing nucleoside triphosphate hydrolases"/>
    <property type="match status" value="1"/>
</dbReference>
<dbReference type="PANTHER" id="PTHR46535:SF1">
    <property type="entry name" value="NEDD4-BINDING PROTEIN 2"/>
    <property type="match status" value="1"/>
</dbReference>
<organism evidence="4 5">
    <name type="scientific">Diploptera punctata</name>
    <name type="common">Pacific beetle cockroach</name>
    <dbReference type="NCBI Taxonomy" id="6984"/>
    <lineage>
        <taxon>Eukaryota</taxon>
        <taxon>Metazoa</taxon>
        <taxon>Ecdysozoa</taxon>
        <taxon>Arthropoda</taxon>
        <taxon>Hexapoda</taxon>
        <taxon>Insecta</taxon>
        <taxon>Pterygota</taxon>
        <taxon>Neoptera</taxon>
        <taxon>Polyneoptera</taxon>
        <taxon>Dictyoptera</taxon>
        <taxon>Blattodea</taxon>
        <taxon>Blaberoidea</taxon>
        <taxon>Blaberidae</taxon>
        <taxon>Diplopterinae</taxon>
        <taxon>Diploptera</taxon>
    </lineage>
</organism>
<gene>
    <name evidence="4" type="ORF">L9F63_002266</name>
</gene>
<feature type="region of interest" description="Disordered" evidence="1">
    <location>
        <begin position="1"/>
        <end position="22"/>
    </location>
</feature>
<feature type="compositionally biased region" description="Polar residues" evidence="1">
    <location>
        <begin position="11"/>
        <end position="22"/>
    </location>
</feature>
<reference evidence="4" key="1">
    <citation type="journal article" date="2023" name="IScience">
        <title>Live-bearing cockroach genome reveals convergent evolutionary mechanisms linked to viviparity in insects and beyond.</title>
        <authorList>
            <person name="Fouks B."/>
            <person name="Harrison M.C."/>
            <person name="Mikhailova A.A."/>
            <person name="Marchal E."/>
            <person name="English S."/>
            <person name="Carruthers M."/>
            <person name="Jennings E.C."/>
            <person name="Chiamaka E.L."/>
            <person name="Frigard R.A."/>
            <person name="Pippel M."/>
            <person name="Attardo G.M."/>
            <person name="Benoit J.B."/>
            <person name="Bornberg-Bauer E."/>
            <person name="Tobe S.S."/>
        </authorList>
    </citation>
    <scope>NUCLEOTIDE SEQUENCE</scope>
    <source>
        <strain evidence="4">Stay&amp;Tobe</strain>
    </source>
</reference>
<feature type="compositionally biased region" description="Basic residues" evidence="1">
    <location>
        <begin position="422"/>
        <end position="434"/>
    </location>
</feature>
<dbReference type="SUPFAM" id="SSF160443">
    <property type="entry name" value="SMR domain-like"/>
    <property type="match status" value="1"/>
</dbReference>
<dbReference type="SMART" id="SM00463">
    <property type="entry name" value="SMR"/>
    <property type="match status" value="1"/>
</dbReference>
<feature type="compositionally biased region" description="Polar residues" evidence="1">
    <location>
        <begin position="435"/>
        <end position="454"/>
    </location>
</feature>
<dbReference type="EMBL" id="JASPKZ010003882">
    <property type="protein sequence ID" value="KAJ9591195.1"/>
    <property type="molecule type" value="Genomic_DNA"/>
</dbReference>
<dbReference type="Proteomes" id="UP001233999">
    <property type="component" value="Unassembled WGS sequence"/>
</dbReference>
<dbReference type="PROSITE" id="PS51140">
    <property type="entry name" value="CUE"/>
    <property type="match status" value="1"/>
</dbReference>
<feature type="compositionally biased region" description="Polar residues" evidence="1">
    <location>
        <begin position="69"/>
        <end position="81"/>
    </location>
</feature>
<dbReference type="GO" id="GO:0043130">
    <property type="term" value="F:ubiquitin binding"/>
    <property type="evidence" value="ECO:0007669"/>
    <property type="project" value="InterPro"/>
</dbReference>
<dbReference type="PROSITE" id="PS50828">
    <property type="entry name" value="SMR"/>
    <property type="match status" value="1"/>
</dbReference>
<comment type="caution">
    <text evidence="4">The sequence shown here is derived from an EMBL/GenBank/DDBJ whole genome shotgun (WGS) entry which is preliminary data.</text>
</comment>
<feature type="region of interest" description="Disordered" evidence="1">
    <location>
        <begin position="518"/>
        <end position="578"/>
    </location>
</feature>
<name>A0AAD8A310_DIPPU</name>
<dbReference type="InterPro" id="IPR002625">
    <property type="entry name" value="Smr_dom"/>
</dbReference>
<feature type="domain" description="Smr" evidence="2">
    <location>
        <begin position="1571"/>
        <end position="1649"/>
    </location>
</feature>
<feature type="region of interest" description="Disordered" evidence="1">
    <location>
        <begin position="52"/>
        <end position="83"/>
    </location>
</feature>
<dbReference type="Gene3D" id="3.40.50.300">
    <property type="entry name" value="P-loop containing nucleotide triphosphate hydrolases"/>
    <property type="match status" value="1"/>
</dbReference>
<feature type="compositionally biased region" description="Basic and acidic residues" evidence="1">
    <location>
        <begin position="889"/>
        <end position="901"/>
    </location>
</feature>
<feature type="non-terminal residue" evidence="4">
    <location>
        <position position="1660"/>
    </location>
</feature>
<proteinExistence type="predicted"/>
<reference evidence="4" key="2">
    <citation type="submission" date="2023-05" db="EMBL/GenBank/DDBJ databases">
        <authorList>
            <person name="Fouks B."/>
        </authorList>
    </citation>
    <scope>NUCLEOTIDE SEQUENCE</scope>
    <source>
        <strain evidence="4">Stay&amp;Tobe</strain>
        <tissue evidence="4">Testes</tissue>
    </source>
</reference>
<dbReference type="Pfam" id="PF25124">
    <property type="entry name" value="DUF7816"/>
    <property type="match status" value="1"/>
</dbReference>
<evidence type="ECO:0000256" key="1">
    <source>
        <dbReference type="SAM" id="MobiDB-lite"/>
    </source>
</evidence>
<evidence type="ECO:0000313" key="5">
    <source>
        <dbReference type="Proteomes" id="UP001233999"/>
    </source>
</evidence>
<dbReference type="InterPro" id="IPR036063">
    <property type="entry name" value="Smr_dom_sf"/>
</dbReference>
<feature type="region of interest" description="Disordered" evidence="1">
    <location>
        <begin position="874"/>
        <end position="902"/>
    </location>
</feature>
<dbReference type="InterPro" id="IPR003892">
    <property type="entry name" value="CUE"/>
</dbReference>
<feature type="compositionally biased region" description="Basic and acidic residues" evidence="1">
    <location>
        <begin position="935"/>
        <end position="956"/>
    </location>
</feature>
<evidence type="ECO:0000313" key="4">
    <source>
        <dbReference type="EMBL" id="KAJ9591195.1"/>
    </source>
</evidence>
<protein>
    <recommendedName>
        <fullName evidence="6">Smr domain-containing protein</fullName>
    </recommendedName>
</protein>
<feature type="region of interest" description="Disordered" evidence="1">
    <location>
        <begin position="376"/>
        <end position="457"/>
    </location>
</feature>